<dbReference type="Pfam" id="PF14494">
    <property type="entry name" value="DUF4436"/>
    <property type="match status" value="1"/>
</dbReference>
<evidence type="ECO:0000256" key="1">
    <source>
        <dbReference type="SAM" id="Phobius"/>
    </source>
</evidence>
<dbReference type="PANTHER" id="PTHR37330">
    <property type="entry name" value="CONSERVED TRANSMEMBRANE PROTEIN-RELATED"/>
    <property type="match status" value="1"/>
</dbReference>
<accession>A0A654U4V3</accession>
<protein>
    <submittedName>
        <fullName evidence="2">Transmembrane protein</fullName>
    </submittedName>
</protein>
<feature type="transmembrane region" description="Helical" evidence="1">
    <location>
        <begin position="96"/>
        <end position="125"/>
    </location>
</feature>
<keyword evidence="1" id="KW-0472">Membrane</keyword>
<proteinExistence type="predicted"/>
<reference evidence="2 3" key="1">
    <citation type="submission" date="2015-03" db="EMBL/GenBank/DDBJ databases">
        <authorList>
            <consortium name="Pathogen Informatics"/>
        </authorList>
    </citation>
    <scope>NUCLEOTIDE SEQUENCE [LARGE SCALE GENOMIC DNA]</scope>
    <source>
        <strain evidence="2 3">C09601061</strain>
    </source>
</reference>
<gene>
    <name evidence="2" type="ORF">ERS007657_03298</name>
</gene>
<feature type="transmembrane region" description="Helical" evidence="1">
    <location>
        <begin position="71"/>
        <end position="90"/>
    </location>
</feature>
<organism evidence="2 3">
    <name type="scientific">Mycobacterium tuberculosis</name>
    <dbReference type="NCBI Taxonomy" id="1773"/>
    <lineage>
        <taxon>Bacteria</taxon>
        <taxon>Bacillati</taxon>
        <taxon>Actinomycetota</taxon>
        <taxon>Actinomycetes</taxon>
        <taxon>Mycobacteriales</taxon>
        <taxon>Mycobacteriaceae</taxon>
        <taxon>Mycobacterium</taxon>
        <taxon>Mycobacterium tuberculosis complex</taxon>
    </lineage>
</organism>
<name>A0A654U4V3_MYCTX</name>
<feature type="transmembrane region" description="Helical" evidence="1">
    <location>
        <begin position="37"/>
        <end position="59"/>
    </location>
</feature>
<evidence type="ECO:0000313" key="3">
    <source>
        <dbReference type="Proteomes" id="UP000046680"/>
    </source>
</evidence>
<dbReference type="InterPro" id="IPR027948">
    <property type="entry name" value="DUF4436"/>
</dbReference>
<dbReference type="Proteomes" id="UP000046680">
    <property type="component" value="Unassembled WGS sequence"/>
</dbReference>
<evidence type="ECO:0000313" key="2">
    <source>
        <dbReference type="EMBL" id="CFR96833.1"/>
    </source>
</evidence>
<keyword evidence="1" id="KW-1133">Transmembrane helix</keyword>
<keyword evidence="1 2" id="KW-0812">Transmembrane</keyword>
<dbReference type="EMBL" id="CGCX01001534">
    <property type="protein sequence ID" value="CFR96833.1"/>
    <property type="molecule type" value="Genomic_DNA"/>
</dbReference>
<dbReference type="PANTHER" id="PTHR37330:SF1">
    <property type="entry name" value="CONSERVED TRANSMEMBRANE PROTEIN-RELATED"/>
    <property type="match status" value="1"/>
</dbReference>
<dbReference type="AlphaFoldDB" id="A0A654U4V3"/>
<sequence length="135" mass="14862">MTFVDRLPGWNVDISGVGDANVPAPYRVGLHRSPSSVAFGTVIVGVLIALAGVGLFVAVQTARGRRQFQPPMTTWYAAMLFAVIPLRNALPDAPPIGFWIDVTVVLWVVVALVTSMVLYILCWWWHLKPDVDETM</sequence>